<comment type="caution">
    <text evidence="2">The sequence shown here is derived from an EMBL/GenBank/DDBJ whole genome shotgun (WGS) entry which is preliminary data.</text>
</comment>
<reference evidence="2 3" key="1">
    <citation type="submission" date="2018-06" db="EMBL/GenBank/DDBJ databases">
        <title>Comparative genomics reveals the genomic features of Rhizophagus irregularis, R. cerebriforme, R. diaphanum and Gigaspora rosea, and their symbiotic lifestyle signature.</title>
        <authorList>
            <person name="Morin E."/>
            <person name="San Clemente H."/>
            <person name="Chen E.C.H."/>
            <person name="De La Providencia I."/>
            <person name="Hainaut M."/>
            <person name="Kuo A."/>
            <person name="Kohler A."/>
            <person name="Murat C."/>
            <person name="Tang N."/>
            <person name="Roy S."/>
            <person name="Loubradou J."/>
            <person name="Henrissat B."/>
            <person name="Grigoriev I.V."/>
            <person name="Corradi N."/>
            <person name="Roux C."/>
            <person name="Martin F.M."/>
        </authorList>
    </citation>
    <scope>NUCLEOTIDE SEQUENCE [LARGE SCALE GENOMIC DNA]</scope>
    <source>
        <strain evidence="2 3">DAOM 227022</strain>
    </source>
</reference>
<dbReference type="Proteomes" id="UP000265703">
    <property type="component" value="Unassembled WGS sequence"/>
</dbReference>
<sequence>MSELQKKIKDIRTIPVDKVNPIVEQLLTSKVPEVLQMLNDISLLQQRVAEARNIILNDRKYHDNEEVNIQTTSQINNNSNQIVSQKENFLKAINKICPHNSVKILDLLMALSSKERSLCLFNEKYLNEKIVEANATLEFVNTENELFKPADLTPASNLSGSLKPIVLSHSKPNYTTDAPTVNKVHSPEYKEIEEFMETLKNKPINEQKQKLGDRLYPKVKSHCLKNAIAIKVTINLLDTNDLYELAHSMNDKDKFQQMVIAATKVVSSK</sequence>
<dbReference type="InterPro" id="IPR036053">
    <property type="entry name" value="PABP-dom"/>
</dbReference>
<evidence type="ECO:0000259" key="1">
    <source>
        <dbReference type="PROSITE" id="PS51309"/>
    </source>
</evidence>
<protein>
    <recommendedName>
        <fullName evidence="1">PABC domain-containing protein</fullName>
    </recommendedName>
</protein>
<dbReference type="STRING" id="658196.A0A397SVR5"/>
<dbReference type="InterPro" id="IPR002004">
    <property type="entry name" value="PABP_HYD_C"/>
</dbReference>
<proteinExistence type="predicted"/>
<evidence type="ECO:0000313" key="3">
    <source>
        <dbReference type="Proteomes" id="UP000265703"/>
    </source>
</evidence>
<evidence type="ECO:0000313" key="2">
    <source>
        <dbReference type="EMBL" id="RIA86814.1"/>
    </source>
</evidence>
<dbReference type="SUPFAM" id="SSF63570">
    <property type="entry name" value="PABC (PABP) domain"/>
    <property type="match status" value="1"/>
</dbReference>
<accession>A0A397SVR5</accession>
<name>A0A397SVR5_9GLOM</name>
<dbReference type="Pfam" id="PF00658">
    <property type="entry name" value="MLLE"/>
    <property type="match status" value="1"/>
</dbReference>
<dbReference type="GO" id="GO:0003723">
    <property type="term" value="F:RNA binding"/>
    <property type="evidence" value="ECO:0007669"/>
    <property type="project" value="InterPro"/>
</dbReference>
<dbReference type="SMART" id="SM00517">
    <property type="entry name" value="PolyA"/>
    <property type="match status" value="1"/>
</dbReference>
<dbReference type="Gene3D" id="1.10.1900.10">
    <property type="entry name" value="c-terminal domain of poly(a) binding protein"/>
    <property type="match status" value="2"/>
</dbReference>
<dbReference type="OrthoDB" id="6159137at2759"/>
<dbReference type="PROSITE" id="PS51309">
    <property type="entry name" value="PABC"/>
    <property type="match status" value="1"/>
</dbReference>
<keyword evidence="3" id="KW-1185">Reference proteome</keyword>
<dbReference type="AlphaFoldDB" id="A0A397SVR5"/>
<dbReference type="EMBL" id="QKYT01000342">
    <property type="protein sequence ID" value="RIA86814.1"/>
    <property type="molecule type" value="Genomic_DNA"/>
</dbReference>
<organism evidence="2 3">
    <name type="scientific">Glomus cerebriforme</name>
    <dbReference type="NCBI Taxonomy" id="658196"/>
    <lineage>
        <taxon>Eukaryota</taxon>
        <taxon>Fungi</taxon>
        <taxon>Fungi incertae sedis</taxon>
        <taxon>Mucoromycota</taxon>
        <taxon>Glomeromycotina</taxon>
        <taxon>Glomeromycetes</taxon>
        <taxon>Glomerales</taxon>
        <taxon>Glomeraceae</taxon>
        <taxon>Glomus</taxon>
    </lineage>
</organism>
<feature type="domain" description="PABC" evidence="1">
    <location>
        <begin position="191"/>
        <end position="269"/>
    </location>
</feature>
<gene>
    <name evidence="2" type="ORF">C1645_778700</name>
</gene>